<accession>A0AAV4UQ35</accession>
<name>A0AAV4UQ35_9ARAC</name>
<protein>
    <submittedName>
        <fullName evidence="1">Uncharacterized protein</fullName>
    </submittedName>
</protein>
<dbReference type="EMBL" id="BPLQ01011732">
    <property type="protein sequence ID" value="GIY59980.1"/>
    <property type="molecule type" value="Genomic_DNA"/>
</dbReference>
<organism evidence="1 2">
    <name type="scientific">Caerostris darwini</name>
    <dbReference type="NCBI Taxonomy" id="1538125"/>
    <lineage>
        <taxon>Eukaryota</taxon>
        <taxon>Metazoa</taxon>
        <taxon>Ecdysozoa</taxon>
        <taxon>Arthropoda</taxon>
        <taxon>Chelicerata</taxon>
        <taxon>Arachnida</taxon>
        <taxon>Araneae</taxon>
        <taxon>Araneomorphae</taxon>
        <taxon>Entelegynae</taxon>
        <taxon>Araneoidea</taxon>
        <taxon>Araneidae</taxon>
        <taxon>Caerostris</taxon>
    </lineage>
</organism>
<evidence type="ECO:0000313" key="2">
    <source>
        <dbReference type="Proteomes" id="UP001054837"/>
    </source>
</evidence>
<dbReference type="Proteomes" id="UP001054837">
    <property type="component" value="Unassembled WGS sequence"/>
</dbReference>
<reference evidence="1 2" key="1">
    <citation type="submission" date="2021-06" db="EMBL/GenBank/DDBJ databases">
        <title>Caerostris darwini draft genome.</title>
        <authorList>
            <person name="Kono N."/>
            <person name="Arakawa K."/>
        </authorList>
    </citation>
    <scope>NUCLEOTIDE SEQUENCE [LARGE SCALE GENOMIC DNA]</scope>
</reference>
<gene>
    <name evidence="1" type="ORF">CDAR_611341</name>
</gene>
<keyword evidence="2" id="KW-1185">Reference proteome</keyword>
<proteinExistence type="predicted"/>
<dbReference type="AlphaFoldDB" id="A0AAV4UQ35"/>
<evidence type="ECO:0000313" key="1">
    <source>
        <dbReference type="EMBL" id="GIY59980.1"/>
    </source>
</evidence>
<sequence length="109" mass="12256">MWPFLSIFRTLAKVLHIKSRCKYCLHPAPPILSPPQNDCSPNRMPSVRKASDIITQCPTAPGESSGCLHSKTFPFKRVHLERFLGIDISPGYFQKISQQQDPCYVNLAG</sequence>
<comment type="caution">
    <text evidence="1">The sequence shown here is derived from an EMBL/GenBank/DDBJ whole genome shotgun (WGS) entry which is preliminary data.</text>
</comment>